<evidence type="ECO:0000259" key="3">
    <source>
        <dbReference type="Pfam" id="PF01887"/>
    </source>
</evidence>
<dbReference type="PANTHER" id="PTHR35092">
    <property type="entry name" value="CHLORINASE MJ1651"/>
    <property type="match status" value="1"/>
</dbReference>
<sequence length="278" mass="31382">MQRIITLTTDFGYRDHYVGALKGKIYSNIIGCNLVDISHGIGKYNTEEAGFVIGAAYKQFPKGTIHIIAVDASITEYSKALCVKYDGHYFITSDNGIISVVLGNNNYDEAIYINHDGIMKSNDIFVYCAYQLYEGRALRDIGVFTDTIYVPNRLASNLVVGEDRISGKVIYEDSYGNLVTNITKECFESLEKGREYAVRFKDYRVNRVSHYFADFKNADWASLRDRAGELVVLFNDVDLLTIALFYSKPDSPGGTPRNLMNINLNDSIVIDFNKEEQN</sequence>
<evidence type="ECO:0000256" key="2">
    <source>
        <dbReference type="ARBA" id="ARBA00024035"/>
    </source>
</evidence>
<reference evidence="6" key="1">
    <citation type="submission" date="2016-10" db="EMBL/GenBank/DDBJ databases">
        <authorList>
            <person name="Varghese N."/>
            <person name="Submissions S."/>
        </authorList>
    </citation>
    <scope>NUCLEOTIDE SEQUENCE [LARGE SCALE GENOMIC DNA]</scope>
    <source>
        <strain evidence="6">DSM 23313</strain>
    </source>
</reference>
<dbReference type="RefSeq" id="WP_090410311.1">
    <property type="nucleotide sequence ID" value="NZ_FNDQ01000029.1"/>
</dbReference>
<keyword evidence="1" id="KW-0949">S-adenosyl-L-methionine</keyword>
<dbReference type="STRING" id="702745.SAMN05421818_12917"/>
<dbReference type="PIRSF" id="PIRSF006779">
    <property type="entry name" value="UCP006779"/>
    <property type="match status" value="1"/>
</dbReference>
<dbReference type="AlphaFoldDB" id="A0A1G8GLC5"/>
<feature type="domain" description="S-adenosyl-l-methionine hydroxide adenosyltransferase C-terminal" evidence="4">
    <location>
        <begin position="167"/>
        <end position="244"/>
    </location>
</feature>
<evidence type="ECO:0000313" key="6">
    <source>
        <dbReference type="Proteomes" id="UP000243588"/>
    </source>
</evidence>
<dbReference type="EMBL" id="FNDQ01000029">
    <property type="protein sequence ID" value="SDH95111.1"/>
    <property type="molecule type" value="Genomic_DNA"/>
</dbReference>
<dbReference type="Pfam" id="PF20257">
    <property type="entry name" value="SAM_HAT_C"/>
    <property type="match status" value="1"/>
</dbReference>
<organism evidence="5 6">
    <name type="scientific">Myroides phaeus</name>
    <dbReference type="NCBI Taxonomy" id="702745"/>
    <lineage>
        <taxon>Bacteria</taxon>
        <taxon>Pseudomonadati</taxon>
        <taxon>Bacteroidota</taxon>
        <taxon>Flavobacteriia</taxon>
        <taxon>Flavobacteriales</taxon>
        <taxon>Flavobacteriaceae</taxon>
        <taxon>Myroides</taxon>
    </lineage>
</organism>
<dbReference type="Gene3D" id="2.40.30.90">
    <property type="entry name" value="Bacterial fluorinating enzyme like"/>
    <property type="match status" value="1"/>
</dbReference>
<dbReference type="InterPro" id="IPR023228">
    <property type="entry name" value="SAM_OH_AdoTrfase_N_sf"/>
</dbReference>
<dbReference type="InterPro" id="IPR046469">
    <property type="entry name" value="SAM_HAT_N"/>
</dbReference>
<evidence type="ECO:0008006" key="7">
    <source>
        <dbReference type="Google" id="ProtNLM"/>
    </source>
</evidence>
<dbReference type="Pfam" id="PF01887">
    <property type="entry name" value="SAM_HAT_N"/>
    <property type="match status" value="1"/>
</dbReference>
<dbReference type="Gene3D" id="3.40.50.10790">
    <property type="entry name" value="S-adenosyl-l-methionine hydroxide adenosyltransferase, N-terminal"/>
    <property type="match status" value="1"/>
</dbReference>
<comment type="similarity">
    <text evidence="2">Belongs to the SAM hydrolase / SAM-dependent halogenase family.</text>
</comment>
<proteinExistence type="inferred from homology"/>
<dbReference type="SUPFAM" id="SSF101852">
    <property type="entry name" value="Bacterial fluorinating enzyme, C-terminal domain"/>
    <property type="match status" value="1"/>
</dbReference>
<keyword evidence="6" id="KW-1185">Reference proteome</keyword>
<dbReference type="PANTHER" id="PTHR35092:SF1">
    <property type="entry name" value="CHLORINASE MJ1651"/>
    <property type="match status" value="1"/>
</dbReference>
<gene>
    <name evidence="5" type="ORF">SAMN05421818_12917</name>
</gene>
<protein>
    <recommendedName>
        <fullName evidence="7">S-adenosyl-l-methionine hydroxide adenosyltransferase</fullName>
    </recommendedName>
</protein>
<evidence type="ECO:0000313" key="5">
    <source>
        <dbReference type="EMBL" id="SDH95111.1"/>
    </source>
</evidence>
<dbReference type="Proteomes" id="UP000243588">
    <property type="component" value="Unassembled WGS sequence"/>
</dbReference>
<dbReference type="InterPro" id="IPR023227">
    <property type="entry name" value="SAM_OH_AdoTrfase_C_sf"/>
</dbReference>
<dbReference type="InterPro" id="IPR046470">
    <property type="entry name" value="SAM_HAT_C"/>
</dbReference>
<evidence type="ECO:0000259" key="4">
    <source>
        <dbReference type="Pfam" id="PF20257"/>
    </source>
</evidence>
<dbReference type="InterPro" id="IPR002747">
    <property type="entry name" value="SAM_OH_AdoTrfase"/>
</dbReference>
<dbReference type="SUPFAM" id="SSF102522">
    <property type="entry name" value="Bacterial fluorinating enzyme, N-terminal domain"/>
    <property type="match status" value="1"/>
</dbReference>
<evidence type="ECO:0000256" key="1">
    <source>
        <dbReference type="ARBA" id="ARBA00022691"/>
    </source>
</evidence>
<feature type="domain" description="S-adenosyl-l-methionine hydroxide adenosyltransferase N-terminal" evidence="3">
    <location>
        <begin position="5"/>
        <end position="142"/>
    </location>
</feature>
<accession>A0A1G8GLC5</accession>
<name>A0A1G8GLC5_9FLAO</name>